<organism evidence="1 2">
    <name type="scientific">Candidatus Fukatsuia symbiotica</name>
    <dbReference type="NCBI Taxonomy" id="1878942"/>
    <lineage>
        <taxon>Bacteria</taxon>
        <taxon>Pseudomonadati</taxon>
        <taxon>Pseudomonadota</taxon>
        <taxon>Gammaproteobacteria</taxon>
        <taxon>Enterobacterales</taxon>
        <taxon>Yersiniaceae</taxon>
        <taxon>Candidatus Fukatsuia</taxon>
    </lineage>
</organism>
<dbReference type="KEGG" id="fsm:CCS41_00065"/>
<gene>
    <name evidence="1" type="ORF">CCS41_00065</name>
</gene>
<evidence type="ECO:0000313" key="1">
    <source>
        <dbReference type="EMBL" id="AWK13250.1"/>
    </source>
</evidence>
<reference evidence="1 2" key="1">
    <citation type="submission" date="2017-05" db="EMBL/GenBank/DDBJ databases">
        <title>Genome sequence of Candidatus Fukatsuia symbiotica and Candidatus Hamiltonella defensa from Acyrthosiphon pisum strain 5D.</title>
        <authorList>
            <person name="Patel V.A."/>
            <person name="Chevignon G."/>
            <person name="Russell J.A."/>
            <person name="Oliver K.M."/>
        </authorList>
    </citation>
    <scope>NUCLEOTIDE SEQUENCE [LARGE SCALE GENOMIC DNA]</scope>
    <source>
        <strain evidence="1 2">5D</strain>
    </source>
</reference>
<name>A0A2Y9CK91_9GAMM</name>
<dbReference type="AlphaFoldDB" id="A0A2Y9CK91"/>
<keyword evidence="2" id="KW-1185">Reference proteome</keyword>
<protein>
    <submittedName>
        <fullName evidence="1">Uncharacterized protein</fullName>
    </submittedName>
</protein>
<sequence length="108" mass="12118">MQIINIEEGIRHHEWIQTLFGTIALGFDAASLFFNGLKNGMNEAGPHFATSQKRDKKIITAVMQVAGKTTDLPITSWIDNMMHLPLSLILIIWHCRVQGCQGAKNIYP</sequence>
<evidence type="ECO:0000313" key="2">
    <source>
        <dbReference type="Proteomes" id="UP000261875"/>
    </source>
</evidence>
<dbReference type="EMBL" id="CP021659">
    <property type="protein sequence ID" value="AWK13250.1"/>
    <property type="molecule type" value="Genomic_DNA"/>
</dbReference>
<dbReference type="RefSeq" id="WP_072549785.1">
    <property type="nucleotide sequence ID" value="NZ_CP021659.1"/>
</dbReference>
<accession>A0A2Y9CK91</accession>
<dbReference type="Proteomes" id="UP000261875">
    <property type="component" value="Chromosome"/>
</dbReference>
<proteinExistence type="predicted"/>